<accession>A0A6J6L024</accession>
<organism evidence="2">
    <name type="scientific">freshwater metagenome</name>
    <dbReference type="NCBI Taxonomy" id="449393"/>
    <lineage>
        <taxon>unclassified sequences</taxon>
        <taxon>metagenomes</taxon>
        <taxon>ecological metagenomes</taxon>
    </lineage>
</organism>
<feature type="region of interest" description="Disordered" evidence="1">
    <location>
        <begin position="67"/>
        <end position="95"/>
    </location>
</feature>
<proteinExistence type="predicted"/>
<name>A0A6J6L024_9ZZZZ</name>
<gene>
    <name evidence="2" type="ORF">UFOPK2166_01061</name>
</gene>
<evidence type="ECO:0000313" key="2">
    <source>
        <dbReference type="EMBL" id="CAB4655387.1"/>
    </source>
</evidence>
<sequence length="147" mass="16404">MSEWSPTDPEAPTTRYDLSDWSVDDRADVAATLAEAGVLHGWDGTELLVPQDTEAMVDDLLDEIEDRLDGAEDDDDDEDDEGDSQVTEYELDEWSDGERKQLCEMLDTLDIGYRWDGNVLLVPIGVEAVVDSCLDSIDTRGVDFIDE</sequence>
<evidence type="ECO:0000256" key="1">
    <source>
        <dbReference type="SAM" id="MobiDB-lite"/>
    </source>
</evidence>
<reference evidence="2" key="1">
    <citation type="submission" date="2020-05" db="EMBL/GenBank/DDBJ databases">
        <authorList>
            <person name="Chiriac C."/>
            <person name="Salcher M."/>
            <person name="Ghai R."/>
            <person name="Kavagutti S V."/>
        </authorList>
    </citation>
    <scope>NUCLEOTIDE SEQUENCE</scope>
</reference>
<dbReference type="EMBL" id="CAEZWB010000160">
    <property type="protein sequence ID" value="CAB4655387.1"/>
    <property type="molecule type" value="Genomic_DNA"/>
</dbReference>
<protein>
    <submittedName>
        <fullName evidence="2">Unannotated protein</fullName>
    </submittedName>
</protein>
<dbReference type="AlphaFoldDB" id="A0A6J6L024"/>